<dbReference type="RefSeq" id="WP_190833289.1">
    <property type="nucleotide sequence ID" value="NZ_CAWPPI010000076.1"/>
</dbReference>
<sequence length="118" mass="13575">MNKPSVHPDDFPPTKATLLDELLHRQLAEATGRLFFQACCPVIRALLCHCHWYFNAKTSPLTLIIICYDIESYSHIDDALAQIVDRLKRFSNNATIRIYPPNNNGVYWEFGIDEVHDS</sequence>
<dbReference type="EMBL" id="JACXAE010000076">
    <property type="protein sequence ID" value="MBD2775207.1"/>
    <property type="molecule type" value="Genomic_DNA"/>
</dbReference>
<organism evidence="1 2">
    <name type="scientific">Iningainema tapete BLCC-T55</name>
    <dbReference type="NCBI Taxonomy" id="2748662"/>
    <lineage>
        <taxon>Bacteria</taxon>
        <taxon>Bacillati</taxon>
        <taxon>Cyanobacteriota</taxon>
        <taxon>Cyanophyceae</taxon>
        <taxon>Nostocales</taxon>
        <taxon>Scytonemataceae</taxon>
        <taxon>Iningainema tapete</taxon>
    </lineage>
</organism>
<evidence type="ECO:0000313" key="2">
    <source>
        <dbReference type="Proteomes" id="UP000629098"/>
    </source>
</evidence>
<accession>A0A8J6XRF5</accession>
<proteinExistence type="predicted"/>
<reference evidence="1" key="1">
    <citation type="submission" date="2020-09" db="EMBL/GenBank/DDBJ databases">
        <title>Iningainema tapete sp. nov. (Scytonemataceae, Cyanobacteria) from greenhouses in central Florida (USA) produces two types of nodularin with biosynthetic potential for microcystin-LR and anabaenopeptins.</title>
        <authorList>
            <person name="Berthold D.E."/>
            <person name="Lefler F.W."/>
            <person name="Huang I.-S."/>
            <person name="Abdulla H."/>
            <person name="Zimba P.V."/>
            <person name="Laughinghouse H.D. IV."/>
        </authorList>
    </citation>
    <scope>NUCLEOTIDE SEQUENCE</scope>
    <source>
        <strain evidence="1">BLCCT55</strain>
    </source>
</reference>
<dbReference type="AlphaFoldDB" id="A0A8J6XRF5"/>
<name>A0A8J6XRF5_9CYAN</name>
<keyword evidence="2" id="KW-1185">Reference proteome</keyword>
<comment type="caution">
    <text evidence="1">The sequence shown here is derived from an EMBL/GenBank/DDBJ whole genome shotgun (WGS) entry which is preliminary data.</text>
</comment>
<evidence type="ECO:0000313" key="1">
    <source>
        <dbReference type="EMBL" id="MBD2775207.1"/>
    </source>
</evidence>
<protein>
    <submittedName>
        <fullName evidence="1">Uncharacterized protein</fullName>
    </submittedName>
</protein>
<dbReference type="Proteomes" id="UP000629098">
    <property type="component" value="Unassembled WGS sequence"/>
</dbReference>
<gene>
    <name evidence="1" type="ORF">ICL16_24885</name>
</gene>